<organism evidence="1 2">
    <name type="scientific">Lactuca sativa</name>
    <name type="common">Garden lettuce</name>
    <dbReference type="NCBI Taxonomy" id="4236"/>
    <lineage>
        <taxon>Eukaryota</taxon>
        <taxon>Viridiplantae</taxon>
        <taxon>Streptophyta</taxon>
        <taxon>Embryophyta</taxon>
        <taxon>Tracheophyta</taxon>
        <taxon>Spermatophyta</taxon>
        <taxon>Magnoliopsida</taxon>
        <taxon>eudicotyledons</taxon>
        <taxon>Gunneridae</taxon>
        <taxon>Pentapetalae</taxon>
        <taxon>asterids</taxon>
        <taxon>campanulids</taxon>
        <taxon>Asterales</taxon>
        <taxon>Asteraceae</taxon>
        <taxon>Cichorioideae</taxon>
        <taxon>Cichorieae</taxon>
        <taxon>Lactucinae</taxon>
        <taxon>Lactuca</taxon>
    </lineage>
</organism>
<gene>
    <name evidence="1" type="ORF">LSAT_V11C400210610</name>
</gene>
<protein>
    <submittedName>
        <fullName evidence="1">Uncharacterized protein</fullName>
    </submittedName>
</protein>
<evidence type="ECO:0000313" key="2">
    <source>
        <dbReference type="Proteomes" id="UP000235145"/>
    </source>
</evidence>
<reference evidence="1 2" key="1">
    <citation type="journal article" date="2017" name="Nat. Commun.">
        <title>Genome assembly with in vitro proximity ligation data and whole-genome triplication in lettuce.</title>
        <authorList>
            <person name="Reyes-Chin-Wo S."/>
            <person name="Wang Z."/>
            <person name="Yang X."/>
            <person name="Kozik A."/>
            <person name="Arikit S."/>
            <person name="Song C."/>
            <person name="Xia L."/>
            <person name="Froenicke L."/>
            <person name="Lavelle D.O."/>
            <person name="Truco M.J."/>
            <person name="Xia R."/>
            <person name="Zhu S."/>
            <person name="Xu C."/>
            <person name="Xu H."/>
            <person name="Xu X."/>
            <person name="Cox K."/>
            <person name="Korf I."/>
            <person name="Meyers B.C."/>
            <person name="Michelmore R.W."/>
        </authorList>
    </citation>
    <scope>NUCLEOTIDE SEQUENCE [LARGE SCALE GENOMIC DNA]</scope>
    <source>
        <strain evidence="2">cv. Salinas</strain>
        <tissue evidence="1">Seedlings</tissue>
    </source>
</reference>
<name>A0A9R1VSU3_LACSA</name>
<evidence type="ECO:0000313" key="1">
    <source>
        <dbReference type="EMBL" id="KAJ0213052.1"/>
    </source>
</evidence>
<proteinExistence type="predicted"/>
<dbReference type="AlphaFoldDB" id="A0A9R1VSU3"/>
<dbReference type="Proteomes" id="UP000235145">
    <property type="component" value="Unassembled WGS sequence"/>
</dbReference>
<keyword evidence="2" id="KW-1185">Reference proteome</keyword>
<dbReference type="EMBL" id="NBSK02000004">
    <property type="protein sequence ID" value="KAJ0213052.1"/>
    <property type="molecule type" value="Genomic_DNA"/>
</dbReference>
<accession>A0A9R1VSU3</accession>
<comment type="caution">
    <text evidence="1">The sequence shown here is derived from an EMBL/GenBank/DDBJ whole genome shotgun (WGS) entry which is preliminary data.</text>
</comment>
<sequence>MIFQIMEQNNLNVVNCETVKTMNKQKFVWFNDTLMNGTTSLLDASPTWWEEKIKVDKDFAKSRGTNLSRYEMYYASLFWDSIATGDHFMNPL</sequence>